<sequence length="84" mass="9531">MHSFSAKFGSRQVERASQDAFNEVVKQCGEQDGTLGAIFCQLKHDGSRFILAGAYLPPKWATKINEVLHDYKEELLQEEDDIPF</sequence>
<dbReference type="AlphaFoldDB" id="A0A0F9G5P6"/>
<protein>
    <submittedName>
        <fullName evidence="1">Uncharacterized protein</fullName>
    </submittedName>
</protein>
<comment type="caution">
    <text evidence="1">The sequence shown here is derived from an EMBL/GenBank/DDBJ whole genome shotgun (WGS) entry which is preliminary data.</text>
</comment>
<evidence type="ECO:0000313" key="1">
    <source>
        <dbReference type="EMBL" id="KKL94094.1"/>
    </source>
</evidence>
<name>A0A0F9G5P6_9ZZZZ</name>
<gene>
    <name evidence="1" type="ORF">LCGC14_1868130</name>
</gene>
<organism evidence="1">
    <name type="scientific">marine sediment metagenome</name>
    <dbReference type="NCBI Taxonomy" id="412755"/>
    <lineage>
        <taxon>unclassified sequences</taxon>
        <taxon>metagenomes</taxon>
        <taxon>ecological metagenomes</taxon>
    </lineage>
</organism>
<dbReference type="EMBL" id="LAZR01019016">
    <property type="protein sequence ID" value="KKL94094.1"/>
    <property type="molecule type" value="Genomic_DNA"/>
</dbReference>
<proteinExistence type="predicted"/>
<accession>A0A0F9G5P6</accession>
<reference evidence="1" key="1">
    <citation type="journal article" date="2015" name="Nature">
        <title>Complex archaea that bridge the gap between prokaryotes and eukaryotes.</title>
        <authorList>
            <person name="Spang A."/>
            <person name="Saw J.H."/>
            <person name="Jorgensen S.L."/>
            <person name="Zaremba-Niedzwiedzka K."/>
            <person name="Martijn J."/>
            <person name="Lind A.E."/>
            <person name="van Eijk R."/>
            <person name="Schleper C."/>
            <person name="Guy L."/>
            <person name="Ettema T.J."/>
        </authorList>
    </citation>
    <scope>NUCLEOTIDE SEQUENCE</scope>
</reference>